<dbReference type="InterPro" id="IPR002059">
    <property type="entry name" value="CSP_DNA-bd"/>
</dbReference>
<dbReference type="InterPro" id="IPR050181">
    <property type="entry name" value="Cold_shock_domain"/>
</dbReference>
<evidence type="ECO:0000256" key="1">
    <source>
        <dbReference type="RuleBase" id="RU000408"/>
    </source>
</evidence>
<feature type="domain" description="CSD" evidence="3">
    <location>
        <begin position="51"/>
        <end position="116"/>
    </location>
</feature>
<dbReference type="EMBL" id="BMCT01000007">
    <property type="protein sequence ID" value="GGF79133.1"/>
    <property type="molecule type" value="Genomic_DNA"/>
</dbReference>
<comment type="caution">
    <text evidence="4">The sequence shown here is derived from an EMBL/GenBank/DDBJ whole genome shotgun (WGS) entry which is preliminary data.</text>
</comment>
<dbReference type="PROSITE" id="PS00352">
    <property type="entry name" value="CSD_1"/>
    <property type="match status" value="1"/>
</dbReference>
<dbReference type="PROSITE" id="PS51857">
    <property type="entry name" value="CSD_2"/>
    <property type="match status" value="2"/>
</dbReference>
<evidence type="ECO:0000256" key="2">
    <source>
        <dbReference type="SAM" id="MobiDB-lite"/>
    </source>
</evidence>
<dbReference type="GO" id="GO:0003676">
    <property type="term" value="F:nucleic acid binding"/>
    <property type="evidence" value="ECO:0007669"/>
    <property type="project" value="InterPro"/>
</dbReference>
<dbReference type="PANTHER" id="PTHR11544">
    <property type="entry name" value="COLD SHOCK DOMAIN CONTAINING PROTEINS"/>
    <property type="match status" value="1"/>
</dbReference>
<feature type="compositionally biased region" description="Low complexity" evidence="2">
    <location>
        <begin position="36"/>
        <end position="46"/>
    </location>
</feature>
<dbReference type="CDD" id="cd04458">
    <property type="entry name" value="CSP_CDS"/>
    <property type="match status" value="2"/>
</dbReference>
<feature type="region of interest" description="Disordered" evidence="2">
    <location>
        <begin position="118"/>
        <end position="159"/>
    </location>
</feature>
<evidence type="ECO:0000313" key="4">
    <source>
        <dbReference type="EMBL" id="GGF79133.1"/>
    </source>
</evidence>
<keyword evidence="5" id="KW-1185">Reference proteome</keyword>
<dbReference type="RefSeq" id="WP_188582575.1">
    <property type="nucleotide sequence ID" value="NZ_BMCT01000007.1"/>
</dbReference>
<sequence length="225" mass="23430">MSRNRDFREPRRRGFDDDYAPPSRDRAFGGGERAFSSPSSSFSAPVPSGPPIDATVKWFNPEKGFGFVELADGSGDVFLHARALEQAGQDSVPPGSKLSVRVGQGQKGRQVTEVLEVDTSTAEAAPPRRAPGGPGGFGGGAPRMGGGAPRAASGPTEERVGTVKWYNPEKGFGFIAVEGGGKDVFVHVTVVSRSGLADLAEGQRVVVQVGQGPKGPEARGIEVAD</sequence>
<feature type="region of interest" description="Disordered" evidence="2">
    <location>
        <begin position="1"/>
        <end position="51"/>
    </location>
</feature>
<feature type="compositionally biased region" description="Gly residues" evidence="2">
    <location>
        <begin position="132"/>
        <end position="148"/>
    </location>
</feature>
<name>A0A917C9G8_9HYPH</name>
<feature type="compositionally biased region" description="Basic and acidic residues" evidence="2">
    <location>
        <begin position="1"/>
        <end position="16"/>
    </location>
</feature>
<organism evidence="4 5">
    <name type="scientific">Azorhizobium oxalatiphilum</name>
    <dbReference type="NCBI Taxonomy" id="980631"/>
    <lineage>
        <taxon>Bacteria</taxon>
        <taxon>Pseudomonadati</taxon>
        <taxon>Pseudomonadota</taxon>
        <taxon>Alphaproteobacteria</taxon>
        <taxon>Hyphomicrobiales</taxon>
        <taxon>Xanthobacteraceae</taxon>
        <taxon>Azorhizobium</taxon>
    </lineage>
</organism>
<dbReference type="InterPro" id="IPR019844">
    <property type="entry name" value="CSD_CS"/>
</dbReference>
<dbReference type="SUPFAM" id="SSF50249">
    <property type="entry name" value="Nucleic acid-binding proteins"/>
    <property type="match status" value="2"/>
</dbReference>
<protein>
    <recommendedName>
        <fullName evidence="3">CSD domain-containing protein</fullName>
    </recommendedName>
</protein>
<evidence type="ECO:0000259" key="3">
    <source>
        <dbReference type="PROSITE" id="PS51857"/>
    </source>
</evidence>
<evidence type="ECO:0000313" key="5">
    <source>
        <dbReference type="Proteomes" id="UP000606044"/>
    </source>
</evidence>
<proteinExistence type="predicted"/>
<dbReference type="InterPro" id="IPR012340">
    <property type="entry name" value="NA-bd_OB-fold"/>
</dbReference>
<gene>
    <name evidence="4" type="ORF">GCM10007301_43940</name>
</gene>
<dbReference type="Pfam" id="PF00313">
    <property type="entry name" value="CSD"/>
    <property type="match status" value="2"/>
</dbReference>
<feature type="domain" description="CSD" evidence="3">
    <location>
        <begin position="158"/>
        <end position="223"/>
    </location>
</feature>
<dbReference type="Gene3D" id="2.40.50.140">
    <property type="entry name" value="Nucleic acid-binding proteins"/>
    <property type="match status" value="2"/>
</dbReference>
<dbReference type="SMART" id="SM00357">
    <property type="entry name" value="CSP"/>
    <property type="match status" value="2"/>
</dbReference>
<reference evidence="4" key="2">
    <citation type="submission" date="2020-09" db="EMBL/GenBank/DDBJ databases">
        <authorList>
            <person name="Sun Q."/>
            <person name="Sedlacek I."/>
        </authorList>
    </citation>
    <scope>NUCLEOTIDE SEQUENCE</scope>
    <source>
        <strain evidence="4">CCM 7897</strain>
    </source>
</reference>
<feature type="region of interest" description="Disordered" evidence="2">
    <location>
        <begin position="88"/>
        <end position="107"/>
    </location>
</feature>
<dbReference type="InterPro" id="IPR011129">
    <property type="entry name" value="CSD"/>
</dbReference>
<dbReference type="GO" id="GO:0005829">
    <property type="term" value="C:cytosol"/>
    <property type="evidence" value="ECO:0007669"/>
    <property type="project" value="UniProtKB-ARBA"/>
</dbReference>
<comment type="subcellular location">
    <subcellularLocation>
        <location evidence="1">Cytoplasm</location>
    </subcellularLocation>
</comment>
<reference evidence="4" key="1">
    <citation type="journal article" date="2014" name="Int. J. Syst. Evol. Microbiol.">
        <title>Complete genome sequence of Corynebacterium casei LMG S-19264T (=DSM 44701T), isolated from a smear-ripened cheese.</title>
        <authorList>
            <consortium name="US DOE Joint Genome Institute (JGI-PGF)"/>
            <person name="Walter F."/>
            <person name="Albersmeier A."/>
            <person name="Kalinowski J."/>
            <person name="Ruckert C."/>
        </authorList>
    </citation>
    <scope>NUCLEOTIDE SEQUENCE</scope>
    <source>
        <strain evidence="4">CCM 7897</strain>
    </source>
</reference>
<accession>A0A917C9G8</accession>
<dbReference type="Proteomes" id="UP000606044">
    <property type="component" value="Unassembled WGS sequence"/>
</dbReference>
<dbReference type="PRINTS" id="PR00050">
    <property type="entry name" value="COLDSHOCK"/>
</dbReference>
<dbReference type="AlphaFoldDB" id="A0A917C9G8"/>